<evidence type="ECO:0000313" key="1">
    <source>
        <dbReference type="EMBL" id="AIS85335.1"/>
    </source>
</evidence>
<dbReference type="SUPFAM" id="SSF82171">
    <property type="entry name" value="DPP6 N-terminal domain-like"/>
    <property type="match status" value="1"/>
</dbReference>
<reference evidence="1" key="1">
    <citation type="journal article" date="2016" name="Appl. Microbiol. Biotechnol.">
        <title>Anti-MRSA and anti-TB metabolites from marine-derived Verrucosispora sp. MS100047.</title>
        <authorList>
            <person name="Huang P."/>
            <person name="Xie F."/>
            <person name="Ren B."/>
            <person name="Wang Q."/>
            <person name="Wang J."/>
            <person name="Wang Q."/>
            <person name="Abdel-Mageed W.M."/>
            <person name="Liu M."/>
            <person name="Han J."/>
            <person name="Oyeleye A."/>
            <person name="Shen J."/>
            <person name="Song F."/>
            <person name="Dai H."/>
            <person name="Liu X."/>
            <person name="Zhang L."/>
        </authorList>
    </citation>
    <scope>NUCLEOTIDE SEQUENCE</scope>
    <source>
        <strain evidence="1">MS100047</strain>
    </source>
</reference>
<dbReference type="Gene3D" id="2.130.10.10">
    <property type="entry name" value="YVTN repeat-like/Quinoprotein amine dehydrogenase"/>
    <property type="match status" value="1"/>
</dbReference>
<name>A0A097CRS4_9ACTN</name>
<proteinExistence type="predicted"/>
<dbReference type="EMBL" id="KF826637">
    <property type="protein sequence ID" value="AIS85335.1"/>
    <property type="molecule type" value="Genomic_DNA"/>
</dbReference>
<sequence>MAIAVASVVMLSGCGTDAEIAPERLATAQDGHIVSVAWLPSGQLYVLRYVDSASPTRLAMITSSGRGEMVVVSSTGFCGAPEIVTISTLPDGRLGAVVDCEATTTHVSSRIAAALDDGKLVKLATLGAQWLVSWDGDLSNGWVEYAAGDCRSIARYVRGHVVPFPKYGPAQLVPFGLDQDFFDPSGCSTPGRAGFLAVARSGEVFFLVSDEAESLFDERARWRAMTFDPASGLIRQTGPELTDPSDVAVSPDGAALLVSGRHDNRSGVWRIDTTSGEFSRVLSGRFGAIGVSADSPRAAIARRTETGDDLVQLDLVQTTPGP</sequence>
<dbReference type="AlphaFoldDB" id="A0A097CRS4"/>
<protein>
    <submittedName>
        <fullName evidence="1">Uncharacterized protein</fullName>
    </submittedName>
</protein>
<accession>A0A097CRS4</accession>
<gene>
    <name evidence="1" type="ORF">VASRM7_97</name>
</gene>
<dbReference type="InterPro" id="IPR015943">
    <property type="entry name" value="WD40/YVTN_repeat-like_dom_sf"/>
</dbReference>
<organism evidence="1">
    <name type="scientific">Verrucosispora sp. MS100047</name>
    <dbReference type="NCBI Taxonomy" id="1410949"/>
    <lineage>
        <taxon>Bacteria</taxon>
        <taxon>Bacillati</taxon>
        <taxon>Actinomycetota</taxon>
        <taxon>Actinomycetes</taxon>
        <taxon>Micromonosporales</taxon>
        <taxon>Micromonosporaceae</taxon>
        <taxon>Micromonospora</taxon>
    </lineage>
</organism>